<sequence>MNNHVFLDKASTCAEALHTAIVGQLETVLPTFMLNIGKYFTKLS</sequence>
<accession>W2FK07</accession>
<dbReference type="EMBL" id="KI689890">
    <property type="protein sequence ID" value="ETK71148.1"/>
    <property type="molecule type" value="Genomic_DNA"/>
</dbReference>
<evidence type="ECO:0000313" key="1">
    <source>
        <dbReference type="EMBL" id="ETK71148.1"/>
    </source>
</evidence>
<dbReference type="AlphaFoldDB" id="W2FK07"/>
<proteinExistence type="predicted"/>
<reference evidence="1" key="1">
    <citation type="submission" date="2013-11" db="EMBL/GenBank/DDBJ databases">
        <title>The Genome Sequence of Phytophthora parasitica CJ02B3.</title>
        <authorList>
            <consortium name="The Broad Institute Genomics Platform"/>
            <person name="Russ C."/>
            <person name="Tyler B."/>
            <person name="Panabieres F."/>
            <person name="Shan W."/>
            <person name="Tripathy S."/>
            <person name="Grunwald N."/>
            <person name="Machado M."/>
            <person name="Johnson C.S."/>
            <person name="Arredondo F."/>
            <person name="Hong C."/>
            <person name="Coffey M."/>
            <person name="Young S.K."/>
            <person name="Zeng Q."/>
            <person name="Gargeya S."/>
            <person name="Fitzgerald M."/>
            <person name="Abouelleil A."/>
            <person name="Alvarado L."/>
            <person name="Chapman S.B."/>
            <person name="Gainer-Dewar J."/>
            <person name="Goldberg J."/>
            <person name="Griggs A."/>
            <person name="Gujja S."/>
            <person name="Hansen M."/>
            <person name="Howarth C."/>
            <person name="Imamovic A."/>
            <person name="Ireland A."/>
            <person name="Larimer J."/>
            <person name="McCowan C."/>
            <person name="Murphy C."/>
            <person name="Pearson M."/>
            <person name="Poon T.W."/>
            <person name="Priest M."/>
            <person name="Roberts A."/>
            <person name="Saif S."/>
            <person name="Shea T."/>
            <person name="Sykes S."/>
            <person name="Wortman J."/>
            <person name="Nusbaum C."/>
            <person name="Birren B."/>
        </authorList>
    </citation>
    <scope>NUCLEOTIDE SEQUENCE [LARGE SCALE GENOMIC DNA]</scope>
    <source>
        <strain evidence="1">CJ02B3</strain>
    </source>
</reference>
<name>W2FK07_PHYNI</name>
<protein>
    <submittedName>
        <fullName evidence="1">Uncharacterized protein</fullName>
    </submittedName>
</protein>
<dbReference type="Proteomes" id="UP000053236">
    <property type="component" value="Unassembled WGS sequence"/>
</dbReference>
<organism evidence="1">
    <name type="scientific">Phytophthora nicotianae</name>
    <name type="common">Potato buckeye rot agent</name>
    <name type="synonym">Phytophthora parasitica</name>
    <dbReference type="NCBI Taxonomy" id="4792"/>
    <lineage>
        <taxon>Eukaryota</taxon>
        <taxon>Sar</taxon>
        <taxon>Stramenopiles</taxon>
        <taxon>Oomycota</taxon>
        <taxon>Peronosporomycetes</taxon>
        <taxon>Peronosporales</taxon>
        <taxon>Peronosporaceae</taxon>
        <taxon>Phytophthora</taxon>
    </lineage>
</organism>
<gene>
    <name evidence="1" type="ORF">L915_21548</name>
</gene>